<gene>
    <name evidence="1" type="ORF">GYA93_04495</name>
</gene>
<dbReference type="RefSeq" id="WP_059036372.1">
    <property type="nucleotide sequence ID" value="NZ_JAADZU010000009.1"/>
</dbReference>
<comment type="caution">
    <text evidence="1">The sequence shown here is derived from an EMBL/GenBank/DDBJ whole genome shotgun (WGS) entry which is preliminary data.</text>
</comment>
<dbReference type="SUPFAM" id="SSF52096">
    <property type="entry name" value="ClpP/crotonase"/>
    <property type="match status" value="1"/>
</dbReference>
<dbReference type="GO" id="GO:0003824">
    <property type="term" value="F:catalytic activity"/>
    <property type="evidence" value="ECO:0007669"/>
    <property type="project" value="UniProtKB-ARBA"/>
</dbReference>
<dbReference type="PANTHER" id="PTHR11941:SF133">
    <property type="entry name" value="1,2-EPOXYPHENYLACETYL-COA ISOMERASE"/>
    <property type="match status" value="1"/>
</dbReference>
<dbReference type="Proteomes" id="UP000466307">
    <property type="component" value="Unassembled WGS sequence"/>
</dbReference>
<dbReference type="AlphaFoldDB" id="A0A7K3LLB9"/>
<dbReference type="PANTHER" id="PTHR11941">
    <property type="entry name" value="ENOYL-COA HYDRATASE-RELATED"/>
    <property type="match status" value="1"/>
</dbReference>
<evidence type="ECO:0000313" key="2">
    <source>
        <dbReference type="Proteomes" id="UP000466307"/>
    </source>
</evidence>
<dbReference type="Gene3D" id="3.90.226.10">
    <property type="entry name" value="2-enoyl-CoA Hydratase, Chain A, domain 1"/>
    <property type="match status" value="1"/>
</dbReference>
<dbReference type="CDD" id="cd06558">
    <property type="entry name" value="crotonase-like"/>
    <property type="match status" value="1"/>
</dbReference>
<keyword evidence="2" id="KW-1185">Reference proteome</keyword>
<dbReference type="GO" id="GO:0006635">
    <property type="term" value="P:fatty acid beta-oxidation"/>
    <property type="evidence" value="ECO:0007669"/>
    <property type="project" value="TreeGrafter"/>
</dbReference>
<organism evidence="1 2">
    <name type="scientific">Gordonia desulfuricans</name>
    <dbReference type="NCBI Taxonomy" id="89051"/>
    <lineage>
        <taxon>Bacteria</taxon>
        <taxon>Bacillati</taxon>
        <taxon>Actinomycetota</taxon>
        <taxon>Actinomycetes</taxon>
        <taxon>Mycobacteriales</taxon>
        <taxon>Gordoniaceae</taxon>
        <taxon>Gordonia</taxon>
    </lineage>
</organism>
<evidence type="ECO:0000313" key="1">
    <source>
        <dbReference type="EMBL" id="NDK88841.1"/>
    </source>
</evidence>
<accession>A0A7K3LLB9</accession>
<dbReference type="Pfam" id="PF00378">
    <property type="entry name" value="ECH_1"/>
    <property type="match status" value="1"/>
</dbReference>
<proteinExistence type="predicted"/>
<protein>
    <submittedName>
        <fullName evidence="1">Enoyl-CoA hydratase</fullName>
    </submittedName>
</protein>
<name>A0A7K3LLB9_9ACTN</name>
<dbReference type="EMBL" id="JAADZU010000009">
    <property type="protein sequence ID" value="NDK88841.1"/>
    <property type="molecule type" value="Genomic_DNA"/>
</dbReference>
<dbReference type="InterPro" id="IPR001753">
    <property type="entry name" value="Enoyl-CoA_hydra/iso"/>
</dbReference>
<reference evidence="1 2" key="1">
    <citation type="submission" date="2020-01" db="EMBL/GenBank/DDBJ databases">
        <title>Investigation of new actinobacteria for the biodesulphurisation of diesel fuel.</title>
        <authorList>
            <person name="Athi Narayanan S.M."/>
        </authorList>
    </citation>
    <scope>NUCLEOTIDE SEQUENCE [LARGE SCALE GENOMIC DNA]</scope>
    <source>
        <strain evidence="1 2">213E</strain>
    </source>
</reference>
<sequence>MNEVTLARSGAIATVTLNRPEAMNAMNDALLDQLVETLESLDGDESTRVVVIRGAGRAFCAGGDLTVDHTGLTPAVAESRLRAHVRAAEILRAGHMVSIAAVDGAAAGAGFALAAACDLRVISESAVFRAAFLTAAMSGDFGLSWSLTRLIGSARAHEVLLLNERITAARAVEIGLASQSVVAAEFESHLDAMAQRLAAGPPLALAAIKANLNDATELSFTECLRTECRRHVATGLSADATEAGHAFLEKRQPRFVGR</sequence>
<dbReference type="InterPro" id="IPR029045">
    <property type="entry name" value="ClpP/crotonase-like_dom_sf"/>
</dbReference>